<keyword evidence="5 6" id="KW-0472">Membrane</keyword>
<dbReference type="GO" id="GO:0016020">
    <property type="term" value="C:membrane"/>
    <property type="evidence" value="ECO:0007669"/>
    <property type="project" value="UniProtKB-SubCell"/>
</dbReference>
<evidence type="ECO:0000256" key="2">
    <source>
        <dbReference type="ARBA" id="ARBA00007362"/>
    </source>
</evidence>
<keyword evidence="4 6" id="KW-1133">Transmembrane helix</keyword>
<dbReference type="InterPro" id="IPR037185">
    <property type="entry name" value="EmrE-like"/>
</dbReference>
<gene>
    <name evidence="8" type="ORF">BSL82_14415</name>
</gene>
<feature type="transmembrane region" description="Helical" evidence="6">
    <location>
        <begin position="138"/>
        <end position="158"/>
    </location>
</feature>
<comment type="subcellular location">
    <subcellularLocation>
        <location evidence="1">Membrane</location>
        <topology evidence="1">Multi-pass membrane protein</topology>
    </subcellularLocation>
</comment>
<dbReference type="SUPFAM" id="SSF103481">
    <property type="entry name" value="Multidrug resistance efflux transporter EmrE"/>
    <property type="match status" value="2"/>
</dbReference>
<feature type="transmembrane region" description="Helical" evidence="6">
    <location>
        <begin position="227"/>
        <end position="247"/>
    </location>
</feature>
<feature type="transmembrane region" description="Helical" evidence="6">
    <location>
        <begin position="27"/>
        <end position="48"/>
    </location>
</feature>
<dbReference type="PANTHER" id="PTHR32322">
    <property type="entry name" value="INNER MEMBRANE TRANSPORTER"/>
    <property type="match status" value="1"/>
</dbReference>
<dbReference type="Proteomes" id="UP000182063">
    <property type="component" value="Chromosome"/>
</dbReference>
<comment type="similarity">
    <text evidence="2">Belongs to the EamA transporter family.</text>
</comment>
<protein>
    <submittedName>
        <fullName evidence="8">EamA family transporter</fullName>
    </submittedName>
</protein>
<dbReference type="Pfam" id="PF00892">
    <property type="entry name" value="EamA"/>
    <property type="match status" value="1"/>
</dbReference>
<feature type="transmembrane region" description="Helical" evidence="6">
    <location>
        <begin position="55"/>
        <end position="74"/>
    </location>
</feature>
<evidence type="ECO:0000256" key="1">
    <source>
        <dbReference type="ARBA" id="ARBA00004141"/>
    </source>
</evidence>
<evidence type="ECO:0000259" key="7">
    <source>
        <dbReference type="Pfam" id="PF00892"/>
    </source>
</evidence>
<evidence type="ECO:0000313" key="8">
    <source>
        <dbReference type="EMBL" id="API61178.1"/>
    </source>
</evidence>
<organism evidence="8 9">
    <name type="scientific">Tardibacter chloracetimidivorans</name>
    <dbReference type="NCBI Taxonomy" id="1921510"/>
    <lineage>
        <taxon>Bacteria</taxon>
        <taxon>Pseudomonadati</taxon>
        <taxon>Pseudomonadota</taxon>
        <taxon>Alphaproteobacteria</taxon>
        <taxon>Sphingomonadales</taxon>
        <taxon>Sphingomonadaceae</taxon>
        <taxon>Tardibacter</taxon>
    </lineage>
</organism>
<dbReference type="AlphaFoldDB" id="A0A1L3ZZW2"/>
<feature type="transmembrane region" description="Helical" evidence="6">
    <location>
        <begin position="86"/>
        <end position="104"/>
    </location>
</feature>
<keyword evidence="9" id="KW-1185">Reference proteome</keyword>
<reference evidence="9" key="1">
    <citation type="submission" date="2016-11" db="EMBL/GenBank/DDBJ databases">
        <title>Complete Genome Sequence of alachlor-degrading Sphingomonas sp. strain JJ-A5.</title>
        <authorList>
            <person name="Lee H."/>
            <person name="Ka J.-O."/>
        </authorList>
    </citation>
    <scope>NUCLEOTIDE SEQUENCE [LARGE SCALE GENOMIC DNA]</scope>
    <source>
        <strain evidence="9">JJ-A5</strain>
    </source>
</reference>
<feature type="transmembrane region" description="Helical" evidence="6">
    <location>
        <begin position="111"/>
        <end position="132"/>
    </location>
</feature>
<evidence type="ECO:0000256" key="5">
    <source>
        <dbReference type="ARBA" id="ARBA00023136"/>
    </source>
</evidence>
<name>A0A1L3ZZW2_9SPHN</name>
<sequence length="283" mass="29787">MILGSSCLALGPWMVRVADVGPLASGFWRLALAAPLLLLLAPMTGQALPRLDRRLVAIIWIAGAAFALDLAFWHEGILRTRLANSTLVGNATSFAFAGWGYIIARRLPSRTAAMALTLAFLGLVLLMSRSYQISADNLYGDLLCLVAALFYTIYLIAIGTLRGRLQPMPTLALATVAGAAVAFIVSSYGEASILPGSWGPLLMLAVSSQVVGQGLLVYALGHLEPVVAGLCLLVQPVISGTVGWIVYGERLGPVEFMGAAMIGTALVLIRRPNRAVPPPAPIG</sequence>
<evidence type="ECO:0000256" key="4">
    <source>
        <dbReference type="ARBA" id="ARBA00022989"/>
    </source>
</evidence>
<dbReference type="InterPro" id="IPR050638">
    <property type="entry name" value="AA-Vitamin_Transporters"/>
</dbReference>
<accession>A0A1L3ZZW2</accession>
<evidence type="ECO:0000256" key="6">
    <source>
        <dbReference type="SAM" id="Phobius"/>
    </source>
</evidence>
<proteinExistence type="inferred from homology"/>
<keyword evidence="3 6" id="KW-0812">Transmembrane</keyword>
<evidence type="ECO:0000313" key="9">
    <source>
        <dbReference type="Proteomes" id="UP000182063"/>
    </source>
</evidence>
<dbReference type="KEGG" id="sphj:BSL82_14415"/>
<dbReference type="EMBL" id="CP018221">
    <property type="protein sequence ID" value="API61178.1"/>
    <property type="molecule type" value="Genomic_DNA"/>
</dbReference>
<feature type="domain" description="EamA" evidence="7">
    <location>
        <begin position="139"/>
        <end position="269"/>
    </location>
</feature>
<evidence type="ECO:0000256" key="3">
    <source>
        <dbReference type="ARBA" id="ARBA00022692"/>
    </source>
</evidence>
<feature type="transmembrane region" description="Helical" evidence="6">
    <location>
        <begin position="170"/>
        <end position="189"/>
    </location>
</feature>
<dbReference type="PANTHER" id="PTHR32322:SF2">
    <property type="entry name" value="EAMA DOMAIN-CONTAINING PROTEIN"/>
    <property type="match status" value="1"/>
</dbReference>
<dbReference type="STRING" id="1921510.BSL82_14415"/>
<feature type="transmembrane region" description="Helical" evidence="6">
    <location>
        <begin position="201"/>
        <end position="220"/>
    </location>
</feature>
<dbReference type="InterPro" id="IPR000620">
    <property type="entry name" value="EamA_dom"/>
</dbReference>